<comment type="caution">
    <text evidence="2">The sequence shown here is derived from an EMBL/GenBank/DDBJ whole genome shotgun (WGS) entry which is preliminary data.</text>
</comment>
<sequence length="101" mass="11764">MWGCLCWEQAGMTGCAGWEEGHTFPSYPYWVKTITTRKGIAGVWLFFFLNAPHFSYAYARFSPREIGRLGRQARSRARILATSLPSHSLSLYIIFIYLYWE</sequence>
<organism evidence="2 3">
    <name type="scientific">Lasiosphaeria miniovina</name>
    <dbReference type="NCBI Taxonomy" id="1954250"/>
    <lineage>
        <taxon>Eukaryota</taxon>
        <taxon>Fungi</taxon>
        <taxon>Dikarya</taxon>
        <taxon>Ascomycota</taxon>
        <taxon>Pezizomycotina</taxon>
        <taxon>Sordariomycetes</taxon>
        <taxon>Sordariomycetidae</taxon>
        <taxon>Sordariales</taxon>
        <taxon>Lasiosphaeriaceae</taxon>
        <taxon>Lasiosphaeria</taxon>
    </lineage>
</organism>
<dbReference type="AlphaFoldDB" id="A0AA40DJE2"/>
<feature type="transmembrane region" description="Helical" evidence="1">
    <location>
        <begin position="79"/>
        <end position="100"/>
    </location>
</feature>
<dbReference type="GeneID" id="85318654"/>
<keyword evidence="1" id="KW-0472">Membrane</keyword>
<gene>
    <name evidence="2" type="ORF">B0T26DRAFT_504478</name>
</gene>
<dbReference type="Proteomes" id="UP001172101">
    <property type="component" value="Unassembled WGS sequence"/>
</dbReference>
<dbReference type="EMBL" id="JAUIRO010000008">
    <property type="protein sequence ID" value="KAK0703551.1"/>
    <property type="molecule type" value="Genomic_DNA"/>
</dbReference>
<evidence type="ECO:0000313" key="3">
    <source>
        <dbReference type="Proteomes" id="UP001172101"/>
    </source>
</evidence>
<reference evidence="2" key="1">
    <citation type="submission" date="2023-06" db="EMBL/GenBank/DDBJ databases">
        <title>Genome-scale phylogeny and comparative genomics of the fungal order Sordariales.</title>
        <authorList>
            <consortium name="Lawrence Berkeley National Laboratory"/>
            <person name="Hensen N."/>
            <person name="Bonometti L."/>
            <person name="Westerberg I."/>
            <person name="Brannstrom I.O."/>
            <person name="Guillou S."/>
            <person name="Cros-Aarteil S."/>
            <person name="Calhoun S."/>
            <person name="Haridas S."/>
            <person name="Kuo A."/>
            <person name="Mondo S."/>
            <person name="Pangilinan J."/>
            <person name="Riley R."/>
            <person name="LaButti K."/>
            <person name="Andreopoulos B."/>
            <person name="Lipzen A."/>
            <person name="Chen C."/>
            <person name="Yanf M."/>
            <person name="Daum C."/>
            <person name="Ng V."/>
            <person name="Clum A."/>
            <person name="Steindorff A."/>
            <person name="Ohm R."/>
            <person name="Martin F."/>
            <person name="Silar P."/>
            <person name="Natvig D."/>
            <person name="Lalanne C."/>
            <person name="Gautier V."/>
            <person name="Ament-velasquez S.L."/>
            <person name="Kruys A."/>
            <person name="Hutchinson M.I."/>
            <person name="Powell A.J."/>
            <person name="Barry K."/>
            <person name="Miller A.N."/>
            <person name="Grigoriev I.V."/>
            <person name="Debuchy R."/>
            <person name="Gladieux P."/>
            <person name="Thoren M.H."/>
            <person name="Johannesson H."/>
        </authorList>
    </citation>
    <scope>NUCLEOTIDE SEQUENCE</scope>
    <source>
        <strain evidence="2">SMH2392-1A</strain>
    </source>
</reference>
<keyword evidence="1" id="KW-1133">Transmembrane helix</keyword>
<keyword evidence="1" id="KW-0812">Transmembrane</keyword>
<keyword evidence="3" id="KW-1185">Reference proteome</keyword>
<dbReference type="RefSeq" id="XP_060290410.1">
    <property type="nucleotide sequence ID" value="XM_060435384.1"/>
</dbReference>
<proteinExistence type="predicted"/>
<name>A0AA40DJE2_9PEZI</name>
<evidence type="ECO:0000313" key="2">
    <source>
        <dbReference type="EMBL" id="KAK0703551.1"/>
    </source>
</evidence>
<feature type="transmembrane region" description="Helical" evidence="1">
    <location>
        <begin position="39"/>
        <end position="59"/>
    </location>
</feature>
<accession>A0AA40DJE2</accession>
<evidence type="ECO:0000256" key="1">
    <source>
        <dbReference type="SAM" id="Phobius"/>
    </source>
</evidence>
<protein>
    <submittedName>
        <fullName evidence="2">Uncharacterized protein</fullName>
    </submittedName>
</protein>